<accession>A0ABU0RD09</accession>
<evidence type="ECO:0000313" key="2">
    <source>
        <dbReference type="Proteomes" id="UP001239083"/>
    </source>
</evidence>
<dbReference type="InterPro" id="IPR032710">
    <property type="entry name" value="NTF2-like_dom_sf"/>
</dbReference>
<dbReference type="SUPFAM" id="SSF54427">
    <property type="entry name" value="NTF2-like"/>
    <property type="match status" value="1"/>
</dbReference>
<proteinExistence type="predicted"/>
<sequence length="121" mass="13343">MQPHDPAARLLVALEQWDDLALASVLNPDVRLVVDSGDDTGGDLHGRAHVTRVLRERLARHPEASLHIVHVNGRSGVALRRHDGAVLGVLSIEGTETIEALWLSTAPRKLAHWNRRRPALE</sequence>
<dbReference type="Proteomes" id="UP001239083">
    <property type="component" value="Unassembled WGS sequence"/>
</dbReference>
<protein>
    <recommendedName>
        <fullName evidence="3">RNA polymerase sigma-70 factor (ECF subfamily)</fullName>
    </recommendedName>
</protein>
<dbReference type="RefSeq" id="WP_307042593.1">
    <property type="nucleotide sequence ID" value="NZ_JAUSYY010000001.1"/>
</dbReference>
<name>A0ABU0RD09_9MICO</name>
<organism evidence="1 2">
    <name type="scientific">Agromyces ramosus</name>
    <dbReference type="NCBI Taxonomy" id="33879"/>
    <lineage>
        <taxon>Bacteria</taxon>
        <taxon>Bacillati</taxon>
        <taxon>Actinomycetota</taxon>
        <taxon>Actinomycetes</taxon>
        <taxon>Micrococcales</taxon>
        <taxon>Microbacteriaceae</taxon>
        <taxon>Agromyces</taxon>
    </lineage>
</organism>
<comment type="caution">
    <text evidence="1">The sequence shown here is derived from an EMBL/GenBank/DDBJ whole genome shotgun (WGS) entry which is preliminary data.</text>
</comment>
<dbReference type="InterPro" id="IPR052704">
    <property type="entry name" value="ECF_Sigma-70_Domain"/>
</dbReference>
<dbReference type="PANTHER" id="PTHR30173">
    <property type="entry name" value="SIGMA 19 FACTOR"/>
    <property type="match status" value="1"/>
</dbReference>
<gene>
    <name evidence="1" type="ORF">QFZ26_002494</name>
</gene>
<dbReference type="PANTHER" id="PTHR30173:SF43">
    <property type="entry name" value="ECF RNA POLYMERASE SIGMA FACTOR SIGI-RELATED"/>
    <property type="match status" value="1"/>
</dbReference>
<keyword evidence="2" id="KW-1185">Reference proteome</keyword>
<evidence type="ECO:0000313" key="1">
    <source>
        <dbReference type="EMBL" id="MDQ0894939.1"/>
    </source>
</evidence>
<evidence type="ECO:0008006" key="3">
    <source>
        <dbReference type="Google" id="ProtNLM"/>
    </source>
</evidence>
<reference evidence="1 2" key="1">
    <citation type="submission" date="2023-07" db="EMBL/GenBank/DDBJ databases">
        <title>Comparative genomics of wheat-associated soil bacteria to identify genetic determinants of phenazine resistance.</title>
        <authorList>
            <person name="Mouncey N."/>
        </authorList>
    </citation>
    <scope>NUCLEOTIDE SEQUENCE [LARGE SCALE GENOMIC DNA]</scope>
    <source>
        <strain evidence="1 2">V3I3</strain>
    </source>
</reference>
<dbReference type="EMBL" id="JAUSYY010000001">
    <property type="protein sequence ID" value="MDQ0894939.1"/>
    <property type="molecule type" value="Genomic_DNA"/>
</dbReference>